<dbReference type="RefSeq" id="WP_144041675.1">
    <property type="nucleotide sequence ID" value="NZ_BMPL01000024.1"/>
</dbReference>
<reference evidence="2" key="1">
    <citation type="submission" date="2019-07" db="EMBL/GenBank/DDBJ databases">
        <title>Shewanella sp. YLB-08 draft genomic sequence.</title>
        <authorList>
            <person name="Yu L."/>
        </authorList>
    </citation>
    <scope>NUCLEOTIDE SEQUENCE [LARGE SCALE GENOMIC DNA]</scope>
    <source>
        <strain evidence="2">JCM 20706</strain>
    </source>
</reference>
<dbReference type="EMBL" id="VKGK01000026">
    <property type="protein sequence ID" value="TRY12824.1"/>
    <property type="molecule type" value="Genomic_DNA"/>
</dbReference>
<name>A0A553JK49_SHEHA</name>
<protein>
    <submittedName>
        <fullName evidence="1">Phage tail protein</fullName>
    </submittedName>
</protein>
<gene>
    <name evidence="1" type="ORF">FN961_18565</name>
</gene>
<dbReference type="Pfam" id="PF06841">
    <property type="entry name" value="Phage_T4_gp19"/>
    <property type="match status" value="1"/>
</dbReference>
<dbReference type="AlphaFoldDB" id="A0A553JK49"/>
<dbReference type="InterPro" id="IPR010667">
    <property type="entry name" value="Phage_T4_Gp19"/>
</dbReference>
<keyword evidence="2" id="KW-1185">Reference proteome</keyword>
<comment type="caution">
    <text evidence="1">The sequence shown here is derived from an EMBL/GenBank/DDBJ whole genome shotgun (WGS) entry which is preliminary data.</text>
</comment>
<evidence type="ECO:0000313" key="1">
    <source>
        <dbReference type="EMBL" id="TRY12824.1"/>
    </source>
</evidence>
<dbReference type="OrthoDB" id="9799891at2"/>
<organism evidence="1 2">
    <name type="scientific">Shewanella hanedai</name>
    <name type="common">Alteromonas hanedai</name>
    <dbReference type="NCBI Taxonomy" id="25"/>
    <lineage>
        <taxon>Bacteria</taxon>
        <taxon>Pseudomonadati</taxon>
        <taxon>Pseudomonadota</taxon>
        <taxon>Gammaproteobacteria</taxon>
        <taxon>Alteromonadales</taxon>
        <taxon>Shewanellaceae</taxon>
        <taxon>Shewanella</taxon>
    </lineage>
</organism>
<dbReference type="GO" id="GO:0005198">
    <property type="term" value="F:structural molecule activity"/>
    <property type="evidence" value="ECO:0007669"/>
    <property type="project" value="InterPro"/>
</dbReference>
<sequence>MPFNGQYYGGQQLSINQVPPSGCYFDVTFYPWYLNPFKLVKLTSGIKGKTQRDQGSILISKLALIGSLTASSFIARGAGTEGESNDALSFLSSLGANPVDFRFNKVSNIKVETETDNIYPGGNNTEVLVLPKRVKHGLLSFSRGIFIGSPLTLETNIAMTLFQMIPGDALVTLLNPNLEPMQAWFYRNAYPVSWSNKDLWADDNSVSIETIKMAYSHMVPIRI</sequence>
<accession>A0A553JK49</accession>
<dbReference type="Proteomes" id="UP000318126">
    <property type="component" value="Unassembled WGS sequence"/>
</dbReference>
<evidence type="ECO:0000313" key="2">
    <source>
        <dbReference type="Proteomes" id="UP000318126"/>
    </source>
</evidence>
<proteinExistence type="predicted"/>